<reference evidence="1" key="1">
    <citation type="submission" date="2019-08" db="EMBL/GenBank/DDBJ databases">
        <authorList>
            <person name="Liu F."/>
        </authorList>
    </citation>
    <scope>NUCLEOTIDE SEQUENCE [LARGE SCALE GENOMIC DNA]</scope>
    <source>
        <strain evidence="1">PA1801</strain>
        <tissue evidence="1">Leaf</tissue>
    </source>
</reference>
<name>A0A5B6W4Q9_9ROSI</name>
<dbReference type="Proteomes" id="UP000325315">
    <property type="component" value="Unassembled WGS sequence"/>
</dbReference>
<organism evidence="1 2">
    <name type="scientific">Gossypium australe</name>
    <dbReference type="NCBI Taxonomy" id="47621"/>
    <lineage>
        <taxon>Eukaryota</taxon>
        <taxon>Viridiplantae</taxon>
        <taxon>Streptophyta</taxon>
        <taxon>Embryophyta</taxon>
        <taxon>Tracheophyta</taxon>
        <taxon>Spermatophyta</taxon>
        <taxon>Magnoliopsida</taxon>
        <taxon>eudicotyledons</taxon>
        <taxon>Gunneridae</taxon>
        <taxon>Pentapetalae</taxon>
        <taxon>rosids</taxon>
        <taxon>malvids</taxon>
        <taxon>Malvales</taxon>
        <taxon>Malvaceae</taxon>
        <taxon>Malvoideae</taxon>
        <taxon>Gossypium</taxon>
    </lineage>
</organism>
<gene>
    <name evidence="1" type="ORF">EPI10_026172</name>
</gene>
<protein>
    <submittedName>
        <fullName evidence="1">ABC transporter C family member 9</fullName>
    </submittedName>
</protein>
<dbReference type="EMBL" id="SMMG02000005">
    <property type="protein sequence ID" value="KAA3476067.1"/>
    <property type="molecule type" value="Genomic_DNA"/>
</dbReference>
<dbReference type="AlphaFoldDB" id="A0A5B6W4Q9"/>
<comment type="caution">
    <text evidence="1">The sequence shown here is derived from an EMBL/GenBank/DDBJ whole genome shotgun (WGS) entry which is preliminary data.</text>
</comment>
<accession>A0A5B6W4Q9</accession>
<evidence type="ECO:0000313" key="2">
    <source>
        <dbReference type="Proteomes" id="UP000325315"/>
    </source>
</evidence>
<proteinExistence type="predicted"/>
<sequence>MMKVFEMKDLGEESYFFGIEIPQSKQGILAFLNNYAKQVQKKKKKIKMENCKRKDTSTQVDKTNYRRLIDCLLYLTTRPNMMLVVSLLSKQEKSVDVIDFGVLFHNSSEVKLLSYIDSDWTESCDGMRSTLGYLFMIGSRIFA</sequence>
<keyword evidence="2" id="KW-1185">Reference proteome</keyword>
<evidence type="ECO:0000313" key="1">
    <source>
        <dbReference type="EMBL" id="KAA3476067.1"/>
    </source>
</evidence>